<evidence type="ECO:0000313" key="1">
    <source>
        <dbReference type="EMBL" id="KAH0546592.1"/>
    </source>
</evidence>
<evidence type="ECO:0000313" key="2">
    <source>
        <dbReference type="Proteomes" id="UP000826195"/>
    </source>
</evidence>
<dbReference type="Proteomes" id="UP000826195">
    <property type="component" value="Unassembled WGS sequence"/>
</dbReference>
<organism evidence="1 2">
    <name type="scientific">Cotesia glomerata</name>
    <name type="common">Lepidopteran parasitic wasp</name>
    <name type="synonym">Apanteles glomeratus</name>
    <dbReference type="NCBI Taxonomy" id="32391"/>
    <lineage>
        <taxon>Eukaryota</taxon>
        <taxon>Metazoa</taxon>
        <taxon>Ecdysozoa</taxon>
        <taxon>Arthropoda</taxon>
        <taxon>Hexapoda</taxon>
        <taxon>Insecta</taxon>
        <taxon>Pterygota</taxon>
        <taxon>Neoptera</taxon>
        <taxon>Endopterygota</taxon>
        <taxon>Hymenoptera</taxon>
        <taxon>Apocrita</taxon>
        <taxon>Ichneumonoidea</taxon>
        <taxon>Braconidae</taxon>
        <taxon>Microgastrinae</taxon>
        <taxon>Cotesia</taxon>
    </lineage>
</organism>
<name>A0AAV7I6Z9_COTGL</name>
<accession>A0AAV7I6Z9</accession>
<keyword evidence="2" id="KW-1185">Reference proteome</keyword>
<proteinExistence type="predicted"/>
<protein>
    <submittedName>
        <fullName evidence="1">Uncharacterized protein</fullName>
    </submittedName>
</protein>
<comment type="caution">
    <text evidence="1">The sequence shown here is derived from an EMBL/GenBank/DDBJ whole genome shotgun (WGS) entry which is preliminary data.</text>
</comment>
<gene>
    <name evidence="1" type="ORF">KQX54_011837</name>
</gene>
<dbReference type="Gene3D" id="2.20.25.240">
    <property type="match status" value="1"/>
</dbReference>
<reference evidence="1 2" key="1">
    <citation type="journal article" date="2021" name="J. Hered.">
        <title>A chromosome-level genome assembly of the parasitoid wasp, Cotesia glomerata (Hymenoptera: Braconidae).</title>
        <authorList>
            <person name="Pinto B.J."/>
            <person name="Weis J.J."/>
            <person name="Gamble T."/>
            <person name="Ode P.J."/>
            <person name="Paul R."/>
            <person name="Zaspel J.M."/>
        </authorList>
    </citation>
    <scope>NUCLEOTIDE SEQUENCE [LARGE SCALE GENOMIC DNA]</scope>
    <source>
        <strain evidence="1">CgM1</strain>
    </source>
</reference>
<dbReference type="AlphaFoldDB" id="A0AAV7I6Z9"/>
<sequence>MAEVQHEEDNERHVNDEERSFGGYLYHVNKRQDIAIYYVCARQYTNQCNACGVFRNEIFSLSEKNDTHNHPQDDHLEDVEAFKKELNSAARKQLRSIPAIYRYHDVAVNVSYSKMLSSMRTSRKKRVFPDFHSYSEFRDLLYSEDWQQLRWHDGTSTVEVTVHNSGEENESLVFIDNGNMQHLAASESLYITTNSNFAIDTLPAEEMLVVTSILNKNAFLCLVALIKTKDGNCYREKINQLVTILPTPTRIFGNFDAELHGDLETVYPNAEVKGSFYSYCNILFQSATNFGVFQNEDNEIFIRKLMALALLPENKINIVYTAIKNAIPENQKNTYENFLQNFEEKWLRNVGPHRISCFNNMLQLSTVPRATANVLINSKINNKPLWTMLEFIGTIFYKNEINIKSLRDGKRASRKTCLQLDYLISKNVMDRIMNNLKGRQPNYAVFLASASFQLKDSFQTFRHNYEKRVIQSDNLLPLIGDNPPDDNVNMINLTA</sequence>
<dbReference type="EMBL" id="JAHXZJ010002237">
    <property type="protein sequence ID" value="KAH0546592.1"/>
    <property type="molecule type" value="Genomic_DNA"/>
</dbReference>